<accession>A0A7J0DFA3</accession>
<evidence type="ECO:0000313" key="1">
    <source>
        <dbReference type="EMBL" id="GFS32970.1"/>
    </source>
</evidence>
<reference evidence="2" key="1">
    <citation type="submission" date="2019-07" db="EMBL/GenBank/DDBJ databases">
        <title>De Novo Assembly of kiwifruit Actinidia rufa.</title>
        <authorList>
            <person name="Sugita-Konishi S."/>
            <person name="Sato K."/>
            <person name="Mori E."/>
            <person name="Abe Y."/>
            <person name="Kisaki G."/>
            <person name="Hamano K."/>
            <person name="Suezawa K."/>
            <person name="Otani M."/>
            <person name="Fukuda T."/>
            <person name="Manabe T."/>
            <person name="Gomi K."/>
            <person name="Tabuchi M."/>
            <person name="Akimitsu K."/>
            <person name="Kataoka I."/>
        </authorList>
    </citation>
    <scope>NUCLEOTIDE SEQUENCE [LARGE SCALE GENOMIC DNA]</scope>
    <source>
        <strain evidence="2">cv. Fuchu</strain>
    </source>
</reference>
<sequence>MAYRDSLRTMEDEESIVSARGMEQGEYELRAQNQPDATDRLATLMAKPLLMR</sequence>
<comment type="caution">
    <text evidence="1">The sequence shown here is derived from an EMBL/GenBank/DDBJ whole genome shotgun (WGS) entry which is preliminary data.</text>
</comment>
<dbReference type="AlphaFoldDB" id="A0A7J0DFA3"/>
<organism evidence="1 2">
    <name type="scientific">Actinidia rufa</name>
    <dbReference type="NCBI Taxonomy" id="165716"/>
    <lineage>
        <taxon>Eukaryota</taxon>
        <taxon>Viridiplantae</taxon>
        <taxon>Streptophyta</taxon>
        <taxon>Embryophyta</taxon>
        <taxon>Tracheophyta</taxon>
        <taxon>Spermatophyta</taxon>
        <taxon>Magnoliopsida</taxon>
        <taxon>eudicotyledons</taxon>
        <taxon>Gunneridae</taxon>
        <taxon>Pentapetalae</taxon>
        <taxon>asterids</taxon>
        <taxon>Ericales</taxon>
        <taxon>Actinidiaceae</taxon>
        <taxon>Actinidia</taxon>
    </lineage>
</organism>
<evidence type="ECO:0000313" key="2">
    <source>
        <dbReference type="Proteomes" id="UP000585474"/>
    </source>
</evidence>
<name>A0A7J0DFA3_9ERIC</name>
<proteinExistence type="predicted"/>
<keyword evidence="2" id="KW-1185">Reference proteome</keyword>
<dbReference type="EMBL" id="BJWL01000174">
    <property type="protein sequence ID" value="GFS32970.1"/>
    <property type="molecule type" value="Genomic_DNA"/>
</dbReference>
<dbReference type="Proteomes" id="UP000585474">
    <property type="component" value="Unassembled WGS sequence"/>
</dbReference>
<protein>
    <submittedName>
        <fullName evidence="1">Uncharacterized protein</fullName>
    </submittedName>
</protein>
<gene>
    <name evidence="1" type="ORF">Acr_00g0025650</name>
</gene>